<feature type="transmembrane region" description="Helical" evidence="1">
    <location>
        <begin position="6"/>
        <end position="25"/>
    </location>
</feature>
<dbReference type="EMBL" id="CP119075">
    <property type="protein sequence ID" value="WED65793.1"/>
    <property type="molecule type" value="Genomic_DNA"/>
</dbReference>
<evidence type="ECO:0000256" key="1">
    <source>
        <dbReference type="SAM" id="Phobius"/>
    </source>
</evidence>
<name>A0AAF0CPR1_9BACT</name>
<dbReference type="Proteomes" id="UP001218638">
    <property type="component" value="Chromosome"/>
</dbReference>
<keyword evidence="1" id="KW-0472">Membrane</keyword>
<protein>
    <submittedName>
        <fullName evidence="2">Uncharacterized protein</fullName>
    </submittedName>
</protein>
<keyword evidence="3" id="KW-1185">Reference proteome</keyword>
<accession>A0AAF0CPR1</accession>
<dbReference type="RefSeq" id="WP_330930323.1">
    <property type="nucleotide sequence ID" value="NZ_CP119075.1"/>
</dbReference>
<evidence type="ECO:0000313" key="2">
    <source>
        <dbReference type="EMBL" id="WED65793.1"/>
    </source>
</evidence>
<organism evidence="2 3">
    <name type="scientific">Synoicihabitans lomoniglobus</name>
    <dbReference type="NCBI Taxonomy" id="2909285"/>
    <lineage>
        <taxon>Bacteria</taxon>
        <taxon>Pseudomonadati</taxon>
        <taxon>Verrucomicrobiota</taxon>
        <taxon>Opitutia</taxon>
        <taxon>Opitutales</taxon>
        <taxon>Opitutaceae</taxon>
        <taxon>Synoicihabitans</taxon>
    </lineage>
</organism>
<proteinExistence type="predicted"/>
<dbReference type="AlphaFoldDB" id="A0AAF0CPR1"/>
<gene>
    <name evidence="2" type="ORF">PXH66_02895</name>
</gene>
<reference evidence="2" key="1">
    <citation type="submission" date="2023-03" db="EMBL/GenBank/DDBJ databases">
        <title>Lomoglobus Profundus gen. nov., sp. nov., a novel member of the phylum Verrucomicrobia, isolated from deep-marine sediment of South China Sea.</title>
        <authorList>
            <person name="Ahmad T."/>
            <person name="Ishaq S.E."/>
            <person name="Wang F."/>
        </authorList>
    </citation>
    <scope>NUCLEOTIDE SEQUENCE</scope>
    <source>
        <strain evidence="2">LMO-M01</strain>
    </source>
</reference>
<evidence type="ECO:0000313" key="3">
    <source>
        <dbReference type="Proteomes" id="UP001218638"/>
    </source>
</evidence>
<keyword evidence="1" id="KW-0812">Transmembrane</keyword>
<sequence length="53" mass="5967">MTTGGWINMFLSVGFVTVLFVYCVTRVLRGPGAKQEHELGHVEPLDEEESETR</sequence>
<dbReference type="KEGG" id="slom:PXH66_02895"/>
<keyword evidence="1" id="KW-1133">Transmembrane helix</keyword>